<dbReference type="InterPro" id="IPR050682">
    <property type="entry name" value="ModA/WtpA"/>
</dbReference>
<dbReference type="PIRSF" id="PIRSF004846">
    <property type="entry name" value="ModA"/>
    <property type="match status" value="1"/>
</dbReference>
<gene>
    <name evidence="4" type="primary">modA</name>
    <name evidence="4" type="ORF">N7U68_18090</name>
</gene>
<dbReference type="Gene3D" id="3.40.190.10">
    <property type="entry name" value="Periplasmic binding protein-like II"/>
    <property type="match status" value="2"/>
</dbReference>
<keyword evidence="5" id="KW-1185">Reference proteome</keyword>
<evidence type="ECO:0000256" key="1">
    <source>
        <dbReference type="ARBA" id="ARBA00009175"/>
    </source>
</evidence>
<evidence type="ECO:0000256" key="3">
    <source>
        <dbReference type="ARBA" id="ARBA00022729"/>
    </source>
</evidence>
<dbReference type="Pfam" id="PF13531">
    <property type="entry name" value="SBP_bac_11"/>
    <property type="match status" value="1"/>
</dbReference>
<evidence type="ECO:0000313" key="5">
    <source>
        <dbReference type="Proteomes" id="UP001064087"/>
    </source>
</evidence>
<keyword evidence="2" id="KW-0479">Metal-binding</keyword>
<dbReference type="InterPro" id="IPR005950">
    <property type="entry name" value="ModA"/>
</dbReference>
<dbReference type="SUPFAM" id="SSF53850">
    <property type="entry name" value="Periplasmic binding protein-like II"/>
    <property type="match status" value="1"/>
</dbReference>
<dbReference type="PANTHER" id="PTHR30632:SF17">
    <property type="entry name" value="MOLYBDATE-BINDING PROTEIN MODA"/>
    <property type="match status" value="1"/>
</dbReference>
<dbReference type="PANTHER" id="PTHR30632">
    <property type="entry name" value="MOLYBDATE-BINDING PERIPLASMIC PROTEIN"/>
    <property type="match status" value="1"/>
</dbReference>
<comment type="similarity">
    <text evidence="1">Belongs to the bacterial solute-binding protein ModA family.</text>
</comment>
<reference evidence="4" key="1">
    <citation type="submission" date="2022-10" db="EMBL/GenBank/DDBJ databases">
        <title>Roseovarius pelagicus sp. nov., isolated from Arctic seawater.</title>
        <authorList>
            <person name="Hong Y.W."/>
            <person name="Hwang C.Y."/>
        </authorList>
    </citation>
    <scope>NUCLEOTIDE SEQUENCE</scope>
    <source>
        <strain evidence="4">HL-MP18</strain>
    </source>
</reference>
<dbReference type="RefSeq" id="WP_263047717.1">
    <property type="nucleotide sequence ID" value="NZ_CP106738.1"/>
</dbReference>
<proteinExistence type="inferred from homology"/>
<protein>
    <submittedName>
        <fullName evidence="4">Molybdate ABC transporter substrate-binding protein</fullName>
    </submittedName>
</protein>
<evidence type="ECO:0000256" key="2">
    <source>
        <dbReference type="ARBA" id="ARBA00022723"/>
    </source>
</evidence>
<sequence>MVFAAASLQDAMHDVTDAYPDAVVVSYGGSGAMARQIAQGAPADVVVLANSAWMDWLQRGGYLRPNTRRDLLGNRLVMVGPMGAPPLPEVSGEALIARLAGGRLALGQTTAVPAGIYARAWMEHAGLWEGLRPHLAETDNVRAALALVALGEAPLGMVYATDAAAETRVVTLYAVPRGAHSPIVYPVAAITERGEDFVAYLARAEVQDTFRVHGFTLPGVEQ</sequence>
<dbReference type="NCBIfam" id="TIGR01256">
    <property type="entry name" value="modA"/>
    <property type="match status" value="1"/>
</dbReference>
<accession>A0ABY6DBK9</accession>
<evidence type="ECO:0000313" key="4">
    <source>
        <dbReference type="EMBL" id="UXX82965.1"/>
    </source>
</evidence>
<organism evidence="4 5">
    <name type="scientific">Roseovarius pelagicus</name>
    <dbReference type="NCBI Taxonomy" id="2980108"/>
    <lineage>
        <taxon>Bacteria</taxon>
        <taxon>Pseudomonadati</taxon>
        <taxon>Pseudomonadota</taxon>
        <taxon>Alphaproteobacteria</taxon>
        <taxon>Rhodobacterales</taxon>
        <taxon>Roseobacteraceae</taxon>
        <taxon>Roseovarius</taxon>
    </lineage>
</organism>
<dbReference type="EMBL" id="CP106738">
    <property type="protein sequence ID" value="UXX82965.1"/>
    <property type="molecule type" value="Genomic_DNA"/>
</dbReference>
<name>A0ABY6DBK9_9RHOB</name>
<keyword evidence="3" id="KW-0732">Signal</keyword>
<dbReference type="Proteomes" id="UP001064087">
    <property type="component" value="Chromosome"/>
</dbReference>